<gene>
    <name evidence="1" type="ORF">PMIN01_01909</name>
</gene>
<dbReference type="AlphaFoldDB" id="A0A9P6GQI1"/>
<protein>
    <submittedName>
        <fullName evidence="1">Uncharacterized protein</fullName>
    </submittedName>
</protein>
<keyword evidence="2" id="KW-1185">Reference proteome</keyword>
<reference evidence="1" key="1">
    <citation type="journal article" date="2020" name="Mol. Plant Microbe Interact.">
        <title>Genome Sequence of the Biocontrol Agent Coniothyrium minitans strain Conio (IMI 134523).</title>
        <authorList>
            <person name="Patel D."/>
            <person name="Shittu T.A."/>
            <person name="Baroncelli R."/>
            <person name="Muthumeenakshi S."/>
            <person name="Osborne T.H."/>
            <person name="Janganan T.K."/>
            <person name="Sreenivasaprasad S."/>
        </authorList>
    </citation>
    <scope>NUCLEOTIDE SEQUENCE</scope>
    <source>
        <strain evidence="1">Conio</strain>
    </source>
</reference>
<proteinExistence type="predicted"/>
<comment type="caution">
    <text evidence="1">The sequence shown here is derived from an EMBL/GenBank/DDBJ whole genome shotgun (WGS) entry which is preliminary data.</text>
</comment>
<accession>A0A9P6GQI1</accession>
<evidence type="ECO:0000313" key="1">
    <source>
        <dbReference type="EMBL" id="KAF9739275.1"/>
    </source>
</evidence>
<sequence>MRGDNHDVLYSLAAKTSISAGTRHARASAATLPRRMLPLVDIEAQPSDPVFLQTAIGTTSSLDPELQPYMASSSIDSFSRSMMEKPNQKLVQPDQRKQIVKKRSAKPSKRKEVDTLRVEFEALKAQTEMRICKFEEQLAGHRKAIATERKELETLRAEFVVFRAYIDLHMRELEEKLMGKWSALD</sequence>
<evidence type="ECO:0000313" key="2">
    <source>
        <dbReference type="Proteomes" id="UP000756921"/>
    </source>
</evidence>
<dbReference type="EMBL" id="WJXW01000002">
    <property type="protein sequence ID" value="KAF9739275.1"/>
    <property type="molecule type" value="Genomic_DNA"/>
</dbReference>
<name>A0A9P6GQI1_9PLEO</name>
<dbReference type="Proteomes" id="UP000756921">
    <property type="component" value="Unassembled WGS sequence"/>
</dbReference>
<organism evidence="1 2">
    <name type="scientific">Paraphaeosphaeria minitans</name>
    <dbReference type="NCBI Taxonomy" id="565426"/>
    <lineage>
        <taxon>Eukaryota</taxon>
        <taxon>Fungi</taxon>
        <taxon>Dikarya</taxon>
        <taxon>Ascomycota</taxon>
        <taxon>Pezizomycotina</taxon>
        <taxon>Dothideomycetes</taxon>
        <taxon>Pleosporomycetidae</taxon>
        <taxon>Pleosporales</taxon>
        <taxon>Massarineae</taxon>
        <taxon>Didymosphaeriaceae</taxon>
        <taxon>Paraphaeosphaeria</taxon>
    </lineage>
</organism>